<accession>A0ACA9LCR4</accession>
<comment type="caution">
    <text evidence="1">The sequence shown here is derived from an EMBL/GenBank/DDBJ whole genome shotgun (WGS) entry which is preliminary data.</text>
</comment>
<name>A0ACA9LCR4_9GLOM</name>
<reference evidence="1" key="1">
    <citation type="submission" date="2021-06" db="EMBL/GenBank/DDBJ databases">
        <authorList>
            <person name="Kallberg Y."/>
            <person name="Tangrot J."/>
            <person name="Rosling A."/>
        </authorList>
    </citation>
    <scope>NUCLEOTIDE SEQUENCE</scope>
    <source>
        <strain evidence="1">AU212A</strain>
    </source>
</reference>
<evidence type="ECO:0000313" key="1">
    <source>
        <dbReference type="EMBL" id="CAG8522901.1"/>
    </source>
</evidence>
<evidence type="ECO:0000313" key="2">
    <source>
        <dbReference type="Proteomes" id="UP000789860"/>
    </source>
</evidence>
<gene>
    <name evidence="1" type="ORF">SCALOS_LOCUS4141</name>
</gene>
<feature type="non-terminal residue" evidence="1">
    <location>
        <position position="1"/>
    </location>
</feature>
<dbReference type="Proteomes" id="UP000789860">
    <property type="component" value="Unassembled WGS sequence"/>
</dbReference>
<sequence>WVGRLGGVPDMTPEFFLNMEEQDFLTRDSGSIAVLGGLWWRNSEGRGKKFKEKPFIDQVFRGGAPGQVDLYLTILSAQQHDYKWEGFVMNNVLFLKGDGLNVVEMKERICGSFILSLRSLHTIIEIIML</sequence>
<organism evidence="1 2">
    <name type="scientific">Scutellospora calospora</name>
    <dbReference type="NCBI Taxonomy" id="85575"/>
    <lineage>
        <taxon>Eukaryota</taxon>
        <taxon>Fungi</taxon>
        <taxon>Fungi incertae sedis</taxon>
        <taxon>Mucoromycota</taxon>
        <taxon>Glomeromycotina</taxon>
        <taxon>Glomeromycetes</taxon>
        <taxon>Diversisporales</taxon>
        <taxon>Gigasporaceae</taxon>
        <taxon>Scutellospora</taxon>
    </lineage>
</organism>
<keyword evidence="2" id="KW-1185">Reference proteome</keyword>
<proteinExistence type="predicted"/>
<protein>
    <submittedName>
        <fullName evidence="1">152_t:CDS:1</fullName>
    </submittedName>
</protein>
<dbReference type="EMBL" id="CAJVPM010005348">
    <property type="protein sequence ID" value="CAG8522901.1"/>
    <property type="molecule type" value="Genomic_DNA"/>
</dbReference>